<proteinExistence type="predicted"/>
<feature type="region of interest" description="Disordered" evidence="1">
    <location>
        <begin position="372"/>
        <end position="510"/>
    </location>
</feature>
<organism evidence="3 4">
    <name type="scientific">Paramarasmius palmivorus</name>
    <dbReference type="NCBI Taxonomy" id="297713"/>
    <lineage>
        <taxon>Eukaryota</taxon>
        <taxon>Fungi</taxon>
        <taxon>Dikarya</taxon>
        <taxon>Basidiomycota</taxon>
        <taxon>Agaricomycotina</taxon>
        <taxon>Agaricomycetes</taxon>
        <taxon>Agaricomycetidae</taxon>
        <taxon>Agaricales</taxon>
        <taxon>Marasmiineae</taxon>
        <taxon>Marasmiaceae</taxon>
        <taxon>Paramarasmius</taxon>
    </lineage>
</organism>
<dbReference type="EMBL" id="JAYKXP010000003">
    <property type="protein sequence ID" value="KAK7060443.1"/>
    <property type="molecule type" value="Genomic_DNA"/>
</dbReference>
<evidence type="ECO:0000256" key="2">
    <source>
        <dbReference type="SAM" id="Phobius"/>
    </source>
</evidence>
<protein>
    <submittedName>
        <fullName evidence="3">Uncharacterized protein</fullName>
    </submittedName>
</protein>
<keyword evidence="2" id="KW-0812">Transmembrane</keyword>
<reference evidence="3 4" key="1">
    <citation type="submission" date="2024-01" db="EMBL/GenBank/DDBJ databases">
        <title>A draft genome for a cacao thread blight-causing isolate of Paramarasmius palmivorus.</title>
        <authorList>
            <person name="Baruah I.K."/>
            <person name="Bukari Y."/>
            <person name="Amoako-Attah I."/>
            <person name="Meinhardt L.W."/>
            <person name="Bailey B.A."/>
            <person name="Cohen S.P."/>
        </authorList>
    </citation>
    <scope>NUCLEOTIDE SEQUENCE [LARGE SCALE GENOMIC DNA]</scope>
    <source>
        <strain evidence="3 4">GH-12</strain>
    </source>
</reference>
<keyword evidence="4" id="KW-1185">Reference proteome</keyword>
<evidence type="ECO:0000313" key="3">
    <source>
        <dbReference type="EMBL" id="KAK7060443.1"/>
    </source>
</evidence>
<name>A0AAW0E5B8_9AGAR</name>
<feature type="compositionally biased region" description="Low complexity" evidence="1">
    <location>
        <begin position="394"/>
        <end position="414"/>
    </location>
</feature>
<keyword evidence="2" id="KW-1133">Transmembrane helix</keyword>
<evidence type="ECO:0000256" key="1">
    <source>
        <dbReference type="SAM" id="MobiDB-lite"/>
    </source>
</evidence>
<accession>A0AAW0E5B8</accession>
<dbReference type="Gene3D" id="2.60.120.260">
    <property type="entry name" value="Galactose-binding domain-like"/>
    <property type="match status" value="2"/>
</dbReference>
<sequence>MANPYDFQITDTSPTIIYHPTREGEDLGSSWKSFYSNSPDSSYDSTHQNSNLASGTSLHSTTMQGASFEISFMGTAIQVYGSGTAGAYTTKMDSKGAVDGNPSNGMLASYTDLEYKAHTLSLNVTQSQSLNVTFARLTVGVGDKGATVKETRVDAVKVNSDGSSYLNNDYLYTTGQGTFNTFHDASNYPRVDTNNAGSTINFRGTGMSAVFVYGTINYDHGTYSVTLSPSAGVSGSTRTFNATSKWFAYDQLIYWESGLDRSQTYTIALTNLDEGMYVDIHEVRWLEGVPGTNSQNNGLSTAVIAGIAVGAIIGAVGIASLLFFFWRRRKNQDDYDGPTPATYSGQAHAMQKYPAHSQPLLGAYIEPFVLPPTTTRPYSDNTTTTSGTGRHSKLQSLSSSVSSSHAPHPSDSSAFQPYAGYGHPYSTPWGEQAASSSQLSQPMSGSGSGSGSHSAGRPPSSSGKGLPEPPRGARVVRQELDAGPVPIQDDHLQEEVLPPGYNPAWSSGRS</sequence>
<comment type="caution">
    <text evidence="3">The sequence shown here is derived from an EMBL/GenBank/DDBJ whole genome shotgun (WGS) entry which is preliminary data.</text>
</comment>
<feature type="compositionally biased region" description="Polar residues" evidence="1">
    <location>
        <begin position="372"/>
        <end position="389"/>
    </location>
</feature>
<feature type="transmembrane region" description="Helical" evidence="2">
    <location>
        <begin position="302"/>
        <end position="326"/>
    </location>
</feature>
<dbReference type="Proteomes" id="UP001383192">
    <property type="component" value="Unassembled WGS sequence"/>
</dbReference>
<keyword evidence="2" id="KW-0472">Membrane</keyword>
<dbReference type="CDD" id="cd12087">
    <property type="entry name" value="TM_EGFR-like"/>
    <property type="match status" value="1"/>
</dbReference>
<dbReference type="AlphaFoldDB" id="A0AAW0E5B8"/>
<feature type="compositionally biased region" description="Low complexity" evidence="1">
    <location>
        <begin position="430"/>
        <end position="463"/>
    </location>
</feature>
<evidence type="ECO:0000313" key="4">
    <source>
        <dbReference type="Proteomes" id="UP001383192"/>
    </source>
</evidence>
<gene>
    <name evidence="3" type="ORF">VNI00_001208</name>
</gene>